<dbReference type="OrthoDB" id="9794987at2"/>
<evidence type="ECO:0000313" key="6">
    <source>
        <dbReference type="Proteomes" id="UP000309872"/>
    </source>
</evidence>
<dbReference type="EMBL" id="SUKA01000002">
    <property type="protein sequence ID" value="TJY67039.1"/>
    <property type="molecule type" value="Genomic_DNA"/>
</dbReference>
<dbReference type="EC" id="4.2.1.96" evidence="3"/>
<comment type="similarity">
    <text evidence="2">Belongs to the pterin-4-alpha-carbinolamine dehydratase family.</text>
</comment>
<dbReference type="Gene3D" id="3.30.1360.20">
    <property type="entry name" value="Transcriptional coactivator/pterin dehydratase"/>
    <property type="match status" value="1"/>
</dbReference>
<dbReference type="PANTHER" id="PTHR12599">
    <property type="entry name" value="PTERIN-4-ALPHA-CARBINOLAMINE DEHYDRATASE"/>
    <property type="match status" value="1"/>
</dbReference>
<dbReference type="SUPFAM" id="SSF55248">
    <property type="entry name" value="PCD-like"/>
    <property type="match status" value="1"/>
</dbReference>
<dbReference type="PANTHER" id="PTHR12599:SF0">
    <property type="entry name" value="PTERIN-4-ALPHA-CARBINOLAMINE DEHYDRATASE"/>
    <property type="match status" value="1"/>
</dbReference>
<dbReference type="InterPro" id="IPR036428">
    <property type="entry name" value="PCD_sf"/>
</dbReference>
<dbReference type="Pfam" id="PF01329">
    <property type="entry name" value="Pterin_4a"/>
    <property type="match status" value="1"/>
</dbReference>
<reference evidence="5 6" key="1">
    <citation type="submission" date="2019-04" db="EMBL/GenBank/DDBJ databases">
        <title>Sphingobacterium olei sp. nov., isolated from oil-contaminated soil.</title>
        <authorList>
            <person name="Liu B."/>
        </authorList>
    </citation>
    <scope>NUCLEOTIDE SEQUENCE [LARGE SCALE GENOMIC DNA]</scope>
    <source>
        <strain evidence="5 6">Y3L14</strain>
    </source>
</reference>
<accession>A0A4V5LYM2</accession>
<dbReference type="AlphaFoldDB" id="A0A4V5LYM2"/>
<evidence type="ECO:0000256" key="3">
    <source>
        <dbReference type="ARBA" id="ARBA00013252"/>
    </source>
</evidence>
<evidence type="ECO:0000256" key="1">
    <source>
        <dbReference type="ARBA" id="ARBA00001554"/>
    </source>
</evidence>
<dbReference type="GO" id="GO:0008124">
    <property type="term" value="F:4-alpha-hydroxytetrahydrobiopterin dehydratase activity"/>
    <property type="evidence" value="ECO:0007669"/>
    <property type="project" value="UniProtKB-EC"/>
</dbReference>
<gene>
    <name evidence="5" type="ORF">FAZ19_09100</name>
</gene>
<evidence type="ECO:0000256" key="2">
    <source>
        <dbReference type="ARBA" id="ARBA00006472"/>
    </source>
</evidence>
<comment type="caution">
    <text evidence="5">The sequence shown here is derived from an EMBL/GenBank/DDBJ whole genome shotgun (WGS) entry which is preliminary data.</text>
</comment>
<keyword evidence="4" id="KW-0456">Lyase</keyword>
<sequence>MWNELDNKLYRCFNFNDFSEAFAFMVRVAMLAESQNHHPIWKNEYKRVEIWLTTHQAGNQVTDKDLQLAEAINNLLS</sequence>
<protein>
    <recommendedName>
        <fullName evidence="3">4a-hydroxytetrahydrobiopterin dehydratase</fullName>
        <ecNumber evidence="3">4.2.1.96</ecNumber>
    </recommendedName>
</protein>
<evidence type="ECO:0000313" key="5">
    <source>
        <dbReference type="EMBL" id="TJY67039.1"/>
    </source>
</evidence>
<proteinExistence type="inferred from homology"/>
<dbReference type="Proteomes" id="UP000309872">
    <property type="component" value="Unassembled WGS sequence"/>
</dbReference>
<comment type="catalytic activity">
    <reaction evidence="1">
        <text>(4aS,6R)-4a-hydroxy-L-erythro-5,6,7,8-tetrahydrobiopterin = (6R)-L-erythro-6,7-dihydrobiopterin + H2O</text>
        <dbReference type="Rhea" id="RHEA:11920"/>
        <dbReference type="ChEBI" id="CHEBI:15377"/>
        <dbReference type="ChEBI" id="CHEBI:15642"/>
        <dbReference type="ChEBI" id="CHEBI:43120"/>
        <dbReference type="EC" id="4.2.1.96"/>
    </reaction>
</comment>
<evidence type="ECO:0000256" key="4">
    <source>
        <dbReference type="ARBA" id="ARBA00023239"/>
    </source>
</evidence>
<dbReference type="RefSeq" id="WP_136820387.1">
    <property type="nucleotide sequence ID" value="NZ_BMJX01000002.1"/>
</dbReference>
<dbReference type="GO" id="GO:0006729">
    <property type="term" value="P:tetrahydrobiopterin biosynthetic process"/>
    <property type="evidence" value="ECO:0007669"/>
    <property type="project" value="InterPro"/>
</dbReference>
<organism evidence="5 6">
    <name type="scientific">Sphingobacterium alkalisoli</name>
    <dbReference type="NCBI Taxonomy" id="1874115"/>
    <lineage>
        <taxon>Bacteria</taxon>
        <taxon>Pseudomonadati</taxon>
        <taxon>Bacteroidota</taxon>
        <taxon>Sphingobacteriia</taxon>
        <taxon>Sphingobacteriales</taxon>
        <taxon>Sphingobacteriaceae</taxon>
        <taxon>Sphingobacterium</taxon>
    </lineage>
</organism>
<name>A0A4V5LYM2_9SPHI</name>
<dbReference type="InterPro" id="IPR001533">
    <property type="entry name" value="Pterin_deHydtase"/>
</dbReference>
<keyword evidence="6" id="KW-1185">Reference proteome</keyword>